<dbReference type="InterPro" id="IPR027417">
    <property type="entry name" value="P-loop_NTPase"/>
</dbReference>
<keyword evidence="3" id="KW-1185">Reference proteome</keyword>
<organism evidence="2 3">
    <name type="scientific">Aquisalimonas asiatica</name>
    <dbReference type="NCBI Taxonomy" id="406100"/>
    <lineage>
        <taxon>Bacteria</taxon>
        <taxon>Pseudomonadati</taxon>
        <taxon>Pseudomonadota</taxon>
        <taxon>Gammaproteobacteria</taxon>
        <taxon>Chromatiales</taxon>
        <taxon>Ectothiorhodospiraceae</taxon>
        <taxon>Aquisalimonas</taxon>
    </lineage>
</organism>
<protein>
    <recommendedName>
        <fullName evidence="4">DNA repair exonuclease SbcCD ATPase subunit</fullName>
    </recommendedName>
</protein>
<reference evidence="2 3" key="1">
    <citation type="submission" date="2016-10" db="EMBL/GenBank/DDBJ databases">
        <authorList>
            <person name="de Groot N.N."/>
        </authorList>
    </citation>
    <scope>NUCLEOTIDE SEQUENCE [LARGE SCALE GENOMIC DNA]</scope>
    <source>
        <strain evidence="2 3">CGMCC 1.6291</strain>
    </source>
</reference>
<dbReference type="EMBL" id="FOEG01000004">
    <property type="protein sequence ID" value="SEO90822.1"/>
    <property type="molecule type" value="Genomic_DNA"/>
</dbReference>
<dbReference type="STRING" id="406100.SAMN04488052_104226"/>
<evidence type="ECO:0008006" key="4">
    <source>
        <dbReference type="Google" id="ProtNLM"/>
    </source>
</evidence>
<sequence length="919" mass="103868">MKRLGPTRLVLINSGPYDYGEVALDRSGHLVGENNVGKTSLIAVLQFLYVSEQKDMHFAEDQETTRQFYFGSDRSFIVFEANTPEGVKCVLIQGLGPAQMHGYQRWIYDGPFRREHYVDGTTVRPAAEVIATLESEGGARRVQPGELRQALTGQGRRTGVPLLGIVPVRQPENYSRFLRVFRNLIHLDRVRQHDLKNLFIEIARDHIPATEINLAERYGSMFDAVRRDTNTQKAFEHVRVSIEEAIAADGERSRQRGQLLPAWQRYKALFEAESESLDDQQARVRNRQAALEQRQTETAERISALGEEKQAVDRRLGEVMSRFKTLEQRASEFSGFDEAFERQALSTQQASLEACRRRLYAAESADAAETVQRRLEHNRAARRDLAHRLENARQLLAADLRQVYSDAQLELLFRLVNPALLGQVLGDGGVTVHDREALHQRLDDLLAKIDAQGVFQGDAVTVHLYALPEADLAGLSDPEAIQARLSDLDAAISRDEAALQAAESRQALEAERQELEAACRQAEKRLDAHAELTAMREQAADWRVQQRELEAQAESLRQQQETLREESDQLRQDLEQSVQQLKQLGAEKGELRTAHEALFERMNQAPERFDWNADTLAWELESAREGREAVEQILQDEEALSRRVTEALQRIASQPHHVRFMGDGPEAHRLRELRERLDNFDQEREALRQRWQGLLKGLGQEAAQLLQGLDVLERECDQLNARIGELSISNLQGLEVRVERNRDLVAQLSALRRQGQDQGSFTFGADDALDLDDALERVDHALRERPQIRLADAYELAFDVTLPNGQSRSYAQLSQIQSNGTTVTIKVVINLLLLRGLLKARQPVTVPFYLDEVAALSPNNVRSILDLAASQDFVPILASPSELEAAEIIYLLRPTAKGRLVLTDAHRVEVRRQPDAATA</sequence>
<name>A0A1H8TIR1_9GAMM</name>
<dbReference type="SUPFAM" id="SSF52540">
    <property type="entry name" value="P-loop containing nucleoside triphosphate hydrolases"/>
    <property type="match status" value="1"/>
</dbReference>
<gene>
    <name evidence="2" type="ORF">SAMN04488052_104226</name>
</gene>
<dbReference type="AlphaFoldDB" id="A0A1H8TIR1"/>
<evidence type="ECO:0000313" key="3">
    <source>
        <dbReference type="Proteomes" id="UP000199657"/>
    </source>
</evidence>
<evidence type="ECO:0000256" key="1">
    <source>
        <dbReference type="SAM" id="Coils"/>
    </source>
</evidence>
<proteinExistence type="predicted"/>
<feature type="coiled-coil region" evidence="1">
    <location>
        <begin position="670"/>
        <end position="729"/>
    </location>
</feature>
<dbReference type="Proteomes" id="UP000199657">
    <property type="component" value="Unassembled WGS sequence"/>
</dbReference>
<dbReference type="OrthoDB" id="8573214at2"/>
<evidence type="ECO:0000313" key="2">
    <source>
        <dbReference type="EMBL" id="SEO90822.1"/>
    </source>
</evidence>
<feature type="coiled-coil region" evidence="1">
    <location>
        <begin position="485"/>
        <end position="587"/>
    </location>
</feature>
<accession>A0A1H8TIR1</accession>
<keyword evidence="1" id="KW-0175">Coiled coil</keyword>
<dbReference type="RefSeq" id="WP_091643565.1">
    <property type="nucleotide sequence ID" value="NZ_FOEG01000004.1"/>
</dbReference>